<feature type="domain" description="FAF" evidence="2">
    <location>
        <begin position="107"/>
        <end position="164"/>
    </location>
</feature>
<name>A0A8B8MI33_ABRPR</name>
<dbReference type="GeneID" id="113874348"/>
<dbReference type="PANTHER" id="PTHR33155">
    <property type="entry name" value="FANTASTIC FOUR-LIKE PROTEIN (DUF3049)"/>
    <property type="match status" value="1"/>
</dbReference>
<comment type="similarity">
    <text evidence="1">Belongs to the fantastic four family.</text>
</comment>
<gene>
    <name evidence="4" type="primary">LOC113874348</name>
</gene>
<evidence type="ECO:0000313" key="3">
    <source>
        <dbReference type="Proteomes" id="UP000694853"/>
    </source>
</evidence>
<evidence type="ECO:0000259" key="2">
    <source>
        <dbReference type="Pfam" id="PF11250"/>
    </source>
</evidence>
<proteinExistence type="inferred from homology"/>
<accession>A0A8B8MI33</accession>
<reference evidence="3" key="1">
    <citation type="journal article" date="2019" name="Toxins">
        <title>Detection of Abrin-Like and Prepropulchellin-Like Toxin Genes and Transcripts Using Whole Genome Sequencing and Full-Length Transcript Sequencing of Abrus precatorius.</title>
        <authorList>
            <person name="Hovde B.T."/>
            <person name="Daligault H.E."/>
            <person name="Hanschen E.R."/>
            <person name="Kunde Y.A."/>
            <person name="Johnson M.B."/>
            <person name="Starkenburg S.R."/>
            <person name="Johnson S.L."/>
        </authorList>
    </citation>
    <scope>NUCLEOTIDE SEQUENCE [LARGE SCALE GENOMIC DNA]</scope>
</reference>
<evidence type="ECO:0000256" key="1">
    <source>
        <dbReference type="ARBA" id="ARBA00008690"/>
    </source>
</evidence>
<dbReference type="AlphaFoldDB" id="A0A8B8MI33"/>
<dbReference type="Pfam" id="PF11250">
    <property type="entry name" value="FAF"/>
    <property type="match status" value="1"/>
</dbReference>
<protein>
    <submittedName>
        <fullName evidence="4">Uncharacterized protein LOC113874348</fullName>
    </submittedName>
</protein>
<dbReference type="InterPro" id="IPR046431">
    <property type="entry name" value="FAF_dom"/>
</dbReference>
<dbReference type="RefSeq" id="XP_027368376.1">
    <property type="nucleotide sequence ID" value="XM_027512575.1"/>
</dbReference>
<dbReference type="Proteomes" id="UP000694853">
    <property type="component" value="Unplaced"/>
</dbReference>
<sequence length="268" mass="29816">MGPGVGECHCQILNNGISWNSGIDQCMKYPPTPGSIALPTHMYGPCVRILIMSSIAFHPNDDDYIGTESCIDLQNQSDMVVGEHDTCKPHMQAKSKSNIKTKEKKVFPPPIPLLARTQNLASHMPWVLKRYYTNEGRLILKEEKVKHHEYFRAHRANGRLTLQLVPLDDYDECFRTSEGEQAPPPTSTIPNEKIHNDSVNVTHDNSIIDTNGFKDEGNVADEIFVENDNGVVVAGCNGRPKCLNCNSVRSTPSCIFGMPVHPIRTVHG</sequence>
<dbReference type="InterPro" id="IPR021410">
    <property type="entry name" value="FAF"/>
</dbReference>
<reference evidence="4" key="2">
    <citation type="submission" date="2025-08" db="UniProtKB">
        <authorList>
            <consortium name="RefSeq"/>
        </authorList>
    </citation>
    <scope>IDENTIFICATION</scope>
    <source>
        <tissue evidence="4">Young leaves</tissue>
    </source>
</reference>
<dbReference type="OrthoDB" id="1928183at2759"/>
<evidence type="ECO:0000313" key="4">
    <source>
        <dbReference type="RefSeq" id="XP_027368376.1"/>
    </source>
</evidence>
<dbReference type="PANTHER" id="PTHR33155:SF17">
    <property type="entry name" value="F2E2.18-RELATED"/>
    <property type="match status" value="1"/>
</dbReference>
<organism evidence="3 4">
    <name type="scientific">Abrus precatorius</name>
    <name type="common">Indian licorice</name>
    <name type="synonym">Glycine abrus</name>
    <dbReference type="NCBI Taxonomy" id="3816"/>
    <lineage>
        <taxon>Eukaryota</taxon>
        <taxon>Viridiplantae</taxon>
        <taxon>Streptophyta</taxon>
        <taxon>Embryophyta</taxon>
        <taxon>Tracheophyta</taxon>
        <taxon>Spermatophyta</taxon>
        <taxon>Magnoliopsida</taxon>
        <taxon>eudicotyledons</taxon>
        <taxon>Gunneridae</taxon>
        <taxon>Pentapetalae</taxon>
        <taxon>rosids</taxon>
        <taxon>fabids</taxon>
        <taxon>Fabales</taxon>
        <taxon>Fabaceae</taxon>
        <taxon>Papilionoideae</taxon>
        <taxon>50 kb inversion clade</taxon>
        <taxon>NPAAA clade</taxon>
        <taxon>indigoferoid/millettioid clade</taxon>
        <taxon>Abreae</taxon>
        <taxon>Abrus</taxon>
    </lineage>
</organism>
<dbReference type="KEGG" id="aprc:113874348"/>
<keyword evidence="3" id="KW-1185">Reference proteome</keyword>